<dbReference type="GO" id="GO:0005506">
    <property type="term" value="F:iron ion binding"/>
    <property type="evidence" value="ECO:0007669"/>
    <property type="project" value="UniProtKB-UniRule"/>
</dbReference>
<evidence type="ECO:0000256" key="3">
    <source>
        <dbReference type="ARBA" id="ARBA00022982"/>
    </source>
</evidence>
<comment type="caution">
    <text evidence="8">The sequence shown here is derived from an EMBL/GenBank/DDBJ whole genome shotgun (WGS) entry which is preliminary data.</text>
</comment>
<evidence type="ECO:0000256" key="6">
    <source>
        <dbReference type="SAM" id="Phobius"/>
    </source>
</evidence>
<evidence type="ECO:0000259" key="7">
    <source>
        <dbReference type="PROSITE" id="PS50903"/>
    </source>
</evidence>
<accession>A0A928Z7K0</accession>
<keyword evidence="6" id="KW-0472">Membrane</keyword>
<proteinExistence type="inferred from homology"/>
<dbReference type="SUPFAM" id="SSF57802">
    <property type="entry name" value="Rubredoxin-like"/>
    <property type="match status" value="1"/>
</dbReference>
<evidence type="ECO:0000256" key="4">
    <source>
        <dbReference type="ARBA" id="ARBA00023004"/>
    </source>
</evidence>
<dbReference type="GO" id="GO:0009055">
    <property type="term" value="F:electron transfer activity"/>
    <property type="evidence" value="ECO:0007669"/>
    <property type="project" value="TreeGrafter"/>
</dbReference>
<evidence type="ECO:0000256" key="5">
    <source>
        <dbReference type="RuleBase" id="RU003820"/>
    </source>
</evidence>
<protein>
    <recommendedName>
        <fullName evidence="5">Rubredoxin</fullName>
    </recommendedName>
</protein>
<reference evidence="8" key="1">
    <citation type="submission" date="2020-10" db="EMBL/GenBank/DDBJ databases">
        <authorList>
            <person name="Castelo-Branco R."/>
            <person name="Eusebio N."/>
            <person name="Adriana R."/>
            <person name="Vieira A."/>
            <person name="Brugerolle De Fraissinette N."/>
            <person name="Rezende De Castro R."/>
            <person name="Schneider M.P."/>
            <person name="Vasconcelos V."/>
            <person name="Leao P.N."/>
        </authorList>
    </citation>
    <scope>NUCLEOTIDE SEQUENCE</scope>
    <source>
        <strain evidence="8">LEGE 11480</strain>
    </source>
</reference>
<keyword evidence="4 5" id="KW-0408">Iron</keyword>
<comment type="similarity">
    <text evidence="5">Belongs to the rubredoxin family.</text>
</comment>
<keyword evidence="6" id="KW-0812">Transmembrane</keyword>
<keyword evidence="6" id="KW-1133">Transmembrane helix</keyword>
<dbReference type="EMBL" id="JADEXQ010000167">
    <property type="protein sequence ID" value="MBE9033245.1"/>
    <property type="molecule type" value="Genomic_DNA"/>
</dbReference>
<comment type="cofactor">
    <cofactor evidence="5">
        <name>Fe(3+)</name>
        <dbReference type="ChEBI" id="CHEBI:29034"/>
    </cofactor>
</comment>
<sequence length="101" mass="11359">MRDRFECSTCGYVYVPRQGDDRQGVPPSTLFEDLPEKWRCPVCSASKRRFQNLGPVGVTGFKENAKYGLGVNTLDPGRKNLLIFGSLFVFFLLFLSLYGLG</sequence>
<dbReference type="InterPro" id="IPR024934">
    <property type="entry name" value="Rubredoxin-like_dom"/>
</dbReference>
<evidence type="ECO:0000313" key="8">
    <source>
        <dbReference type="EMBL" id="MBE9033245.1"/>
    </source>
</evidence>
<dbReference type="PANTHER" id="PTHR47627:SF1">
    <property type="entry name" value="RUBREDOXIN-1-RELATED"/>
    <property type="match status" value="1"/>
</dbReference>
<keyword evidence="9" id="KW-1185">Reference proteome</keyword>
<evidence type="ECO:0000256" key="2">
    <source>
        <dbReference type="ARBA" id="ARBA00022723"/>
    </source>
</evidence>
<keyword evidence="3 5" id="KW-0249">Electron transport</keyword>
<dbReference type="PRINTS" id="PR00163">
    <property type="entry name" value="RUBREDOXIN"/>
</dbReference>
<dbReference type="InterPro" id="IPR050526">
    <property type="entry name" value="Rubredoxin_ET"/>
</dbReference>
<keyword evidence="1" id="KW-0813">Transport</keyword>
<organism evidence="8 9">
    <name type="scientific">Romeriopsis navalis LEGE 11480</name>
    <dbReference type="NCBI Taxonomy" id="2777977"/>
    <lineage>
        <taxon>Bacteria</taxon>
        <taxon>Bacillati</taxon>
        <taxon>Cyanobacteriota</taxon>
        <taxon>Cyanophyceae</taxon>
        <taxon>Leptolyngbyales</taxon>
        <taxon>Leptolyngbyaceae</taxon>
        <taxon>Romeriopsis</taxon>
        <taxon>Romeriopsis navalis</taxon>
    </lineage>
</organism>
<evidence type="ECO:0000256" key="1">
    <source>
        <dbReference type="ARBA" id="ARBA00022448"/>
    </source>
</evidence>
<feature type="domain" description="Rubredoxin-like" evidence="7">
    <location>
        <begin position="2"/>
        <end position="53"/>
    </location>
</feature>
<evidence type="ECO:0000313" key="9">
    <source>
        <dbReference type="Proteomes" id="UP000625316"/>
    </source>
</evidence>
<dbReference type="Proteomes" id="UP000625316">
    <property type="component" value="Unassembled WGS sequence"/>
</dbReference>
<dbReference type="GO" id="GO:0043448">
    <property type="term" value="P:alkane catabolic process"/>
    <property type="evidence" value="ECO:0007669"/>
    <property type="project" value="TreeGrafter"/>
</dbReference>
<dbReference type="AlphaFoldDB" id="A0A928Z7K0"/>
<dbReference type="InterPro" id="IPR024935">
    <property type="entry name" value="Rubredoxin_dom"/>
</dbReference>
<dbReference type="PROSITE" id="PS50903">
    <property type="entry name" value="RUBREDOXIN_LIKE"/>
    <property type="match status" value="1"/>
</dbReference>
<dbReference type="Pfam" id="PF00301">
    <property type="entry name" value="Rubredoxin"/>
    <property type="match status" value="1"/>
</dbReference>
<dbReference type="CDD" id="cd00730">
    <property type="entry name" value="rubredoxin"/>
    <property type="match status" value="1"/>
</dbReference>
<dbReference type="Gene3D" id="2.20.28.10">
    <property type="match status" value="1"/>
</dbReference>
<gene>
    <name evidence="8" type="ORF">IQ266_26270</name>
</gene>
<feature type="transmembrane region" description="Helical" evidence="6">
    <location>
        <begin position="81"/>
        <end position="100"/>
    </location>
</feature>
<dbReference type="PANTHER" id="PTHR47627">
    <property type="entry name" value="RUBREDOXIN"/>
    <property type="match status" value="1"/>
</dbReference>
<name>A0A928Z7K0_9CYAN</name>
<keyword evidence="2 5" id="KW-0479">Metal-binding</keyword>